<dbReference type="CDD" id="cd14267">
    <property type="entry name" value="Rif1_CTD_C-II_like"/>
    <property type="match status" value="1"/>
</dbReference>
<name>A0AAV4R6L2_9ARAC</name>
<feature type="region of interest" description="Disordered" evidence="1">
    <location>
        <begin position="1683"/>
        <end position="1708"/>
    </location>
</feature>
<dbReference type="SUPFAM" id="SSF48371">
    <property type="entry name" value="ARM repeat"/>
    <property type="match status" value="1"/>
</dbReference>
<feature type="region of interest" description="Disordered" evidence="1">
    <location>
        <begin position="2107"/>
        <end position="2127"/>
    </location>
</feature>
<feature type="region of interest" description="Disordered" evidence="1">
    <location>
        <begin position="2460"/>
        <end position="2494"/>
    </location>
</feature>
<organism evidence="2 3">
    <name type="scientific">Caerostris darwini</name>
    <dbReference type="NCBI Taxonomy" id="1538125"/>
    <lineage>
        <taxon>Eukaryota</taxon>
        <taxon>Metazoa</taxon>
        <taxon>Ecdysozoa</taxon>
        <taxon>Arthropoda</taxon>
        <taxon>Chelicerata</taxon>
        <taxon>Arachnida</taxon>
        <taxon>Araneae</taxon>
        <taxon>Araneomorphae</taxon>
        <taxon>Entelegynae</taxon>
        <taxon>Araneoidea</taxon>
        <taxon>Araneidae</taxon>
        <taxon>Caerostris</taxon>
    </lineage>
</organism>
<evidence type="ECO:0000256" key="1">
    <source>
        <dbReference type="SAM" id="MobiDB-lite"/>
    </source>
</evidence>
<gene>
    <name evidence="2" type="primary">Rif1</name>
    <name evidence="2" type="ORF">CDAR_7641</name>
</gene>
<feature type="compositionally biased region" description="Basic residues" evidence="1">
    <location>
        <begin position="1317"/>
        <end position="1327"/>
    </location>
</feature>
<feature type="compositionally biased region" description="Basic and acidic residues" evidence="1">
    <location>
        <begin position="1233"/>
        <end position="1249"/>
    </location>
</feature>
<feature type="compositionally biased region" description="Polar residues" evidence="1">
    <location>
        <begin position="1215"/>
        <end position="1228"/>
    </location>
</feature>
<sequence length="2652" mass="298395">MEVSQDIDKLKNTTSGSEKDELYLRIMKNLLELTDSSITDKDMETLYKEILNELTQNSQSDKMLNLLQVLLKEDNVSKLILSEVQKIDLAKSLINLMKNSQEEKNLILCFSCLNEVVTIKLENDMLDELLCRTAQIISKRGISETLYSTICSYVQKIFMKYKDQISDFMHIIPKLLFPPLTSNSAKVREISEKTLDEFPKLVLFAENEVAANVSLKLLKENFCKELMVLFKEKHELYVLKVWVNVLNTLGKTLHKNLSIVTPFFQVIEKGFKSMNDEVCKTSFINWKCLISNFAMDDTVINDSKKLRFVLKPFRNLTKFSDSTSLVICDTWWHLAWNLTHNLSSRFTEVLIPMLEFTFKKATNGSHEKISVKGNHTFLVKRGCHFLLRILEQPTNNSLNRISSPKKLPQIVYPALQVPLDVKVIVHHSKDIINMAQIVIETFGNTKEMVGHIDCLLKSILYILSAVIEDENKESIEAVIAFINLVGNIIESQLCPPLTCLKCIDSLSKLPRSALISHCFHCGPRKPQDILCTSLLKLLVNPYLFSKEIPNKRFLMAYNRLIQAGLSESLNPLLMTQKFINIIKHVTSQNIDDEILFEMWSGIASPLLETIEKTQEVNQGDRQEHDFSCLYDVLLCPFENIFSVSMNQLRTKPVFRLWTNLYKIFVRCASLVSTSLPNEPCEHFCSRLKSYFKSDLLKEPQYFEIVCFLLQVILDSVDFTSIGATSTSGISNVTSMLMKKKNPLGNLSPFVDLLSILLTSFFDNYIEQDEDIYKSCTPKAQRRSNISKSAAPLDLVKAFFENLKNGSMISATLESLAQPLSRYFFISQRKVHTNNIGSKLEVMWNVLTSAIEMHYLGPYDTDFLTVMCPLLESSFSHPRRHIKERSRRFWFATFAPASSSLLLPDSLKTILKKSRLSHMPDEQSSLLEDYNFSPVSVSVEDEAMNFEKVSSEIVDSFLKPSKCDSKSTGKETDCKSTKEIKTSIVKNVDELPSSEFVKIDSSGPSSTTRRRSIRHRKSFVPAMYNDLSQSQDLTLGGSSESFDTNSSCEVLEFKSQESCEIALSSPSTKIISDDDIEKENLSEKIIDSPECLASIQVLSCEKVQNPNEISVLEKEIILRKGETLSKVSGLSEMNINVHATSSNTKKDEESSDVIVLNSLGNVTEEVKNNEETKSTLNKSELSSNEIKLKQCISEEKINISAELLDSHEIVMKENSPELSENTSKKNIVSNDDVENNKEQNDTAVNKEKLDQLSNLKPDLSSGKDNIKQSCQSSSELLVSHVIIKNETPNMDVNIKEKEETTLGNKLPGSQRTTNKSMIKPKKESHGKKQVLYKKNGKSKGNTITMHLKPNSSKANSETHIHNNLDVKHMETLLLTETASSKSENQSIQPNADQVCVEVIDLGDSEDIIPSSQSSGDSMSHVKLPAIEMSPSNISGTKKVLYFDKLENMDKASEVTIVKDTNKQCNPVLEDPNECPETPIDLIETADKDLDEISCQASVLAAKNSTTMPLKSSENLFVSDEHINRPGIKCTLSDVLLETNEVKKMLIMENTPPLFTGAYNVQTEDPLILLDNLSAVKVEEKVKTIVDNKITGSELNLSNTIENVLKEDSPKTVRIKSLRSSAKNAARKSLNTASSKKVPKKIEKRKSMPNLNTSKKCEFDAAIKNTNNEILSDFNKLISSKESSRSCENNLTSENQSEKISHPSSPEMSAEIEQNSILDDINHVLLDIHDKIESYNDVFSLELDVDEKIEVKQDANNLLSSEQHNANKQENLEQKIENVNNSDIRLIIGKIVKEVELCGTNNSELTIQDQNHIDSSSVYENSKIENSSMNIEAKENTLVTEILSKEKVSSCSNISLTNEASFNEIHSVNDISCNNLAFASVTPTENLEESSLKVENKKLSNAFSENIETVKWETNSQLNSDFGTLCNQDLDTHSQEIERELYKIEIIEKDAVIEAPTEYVETCQISEKVIPHEKTSDFQIKIISVASVEEKYVNDSESLNKSIVADEVLDKIESSVKILANEDSNNFSNEVSSFVNGETKNLNSLENHDEICKITQDSCSSGIEEIQETCEIADYCCLLLKSEEGDVLKRSSLNFPEVDMTENVNINADNSNITKETGNDVSHSDEHSDSYKNKYIERFGKKGNLTKNVFCEASETSTESNQKLKLQLHSSSPSKEDKEMQVTTANFKSMDSVAAQCDLECYDDDEEEEDAVNDKIVDSSLSKNFYTQSDKQIEGSSRKRKTKCPVRSPFNFRQRSNILVSSNKSSVKDNGQNTPKITSKNSKKVMHDMQKKMPEVTGKKFKRHIEPKISINESSNKAEIDNQNASNSSDGLNVEIKQGFAKRLKVECDLQEITDVNTRFNASAAPQTRRLKMLSNVHNSLSLEEDNLPSTEYNITCTEDSSNSSKLFASILKKRKASSDLASLKYRKVTFADPLVEERLFNKNDDLSQRILIVNGQINNREQQTSNTSQDIEKAEKTSSPSMDENPSSSEYENSEETLTDYYAHPICPSLVNCEDSINCIVKDLTTPAWVPGLLTLFSSKNIKTIGDLCKLNPHELKDLPIKSPKVLYLHKALIAHIRRTQEAALKKIKMLGDSDLVEDEIEETSKDNPQPEILKCSVNELANGDKIGQLPTQTLIELSNICFQEVTKRLADQ</sequence>
<feature type="compositionally biased region" description="Polar residues" evidence="1">
    <location>
        <begin position="1300"/>
        <end position="1315"/>
    </location>
</feature>
<feature type="region of interest" description="Disordered" evidence="1">
    <location>
        <begin position="2159"/>
        <end position="2178"/>
    </location>
</feature>
<feature type="compositionally biased region" description="Polar residues" evidence="1">
    <location>
        <begin position="1616"/>
        <end position="1633"/>
    </location>
</feature>
<protein>
    <submittedName>
        <fullName evidence="2">Telomere-associated protein RIF1</fullName>
    </submittedName>
</protein>
<keyword evidence="3" id="KW-1185">Reference proteome</keyword>
<feature type="region of interest" description="Disordered" evidence="1">
    <location>
        <begin position="2226"/>
        <end position="2284"/>
    </location>
</feature>
<feature type="compositionally biased region" description="Polar residues" evidence="1">
    <location>
        <begin position="2249"/>
        <end position="2278"/>
    </location>
</feature>
<feature type="compositionally biased region" description="Polar residues" evidence="1">
    <location>
        <begin position="1683"/>
        <end position="1693"/>
    </location>
</feature>
<dbReference type="PANTHER" id="PTHR22928">
    <property type="entry name" value="TELOMERE-ASSOCIATED PROTEIN RIF1"/>
    <property type="match status" value="1"/>
</dbReference>
<feature type="compositionally biased region" description="Low complexity" evidence="1">
    <location>
        <begin position="2477"/>
        <end position="2490"/>
    </location>
</feature>
<dbReference type="GO" id="GO:0000723">
    <property type="term" value="P:telomere maintenance"/>
    <property type="evidence" value="ECO:0007669"/>
    <property type="project" value="TreeGrafter"/>
</dbReference>
<feature type="compositionally biased region" description="Polar residues" evidence="1">
    <location>
        <begin position="2159"/>
        <end position="2171"/>
    </location>
</feature>
<evidence type="ECO:0000313" key="3">
    <source>
        <dbReference type="Proteomes" id="UP001054837"/>
    </source>
</evidence>
<dbReference type="PANTHER" id="PTHR22928:SF3">
    <property type="entry name" value="TELOMERE-ASSOCIATED PROTEIN RIF1"/>
    <property type="match status" value="1"/>
</dbReference>
<dbReference type="GO" id="GO:0140445">
    <property type="term" value="C:chromosome, telomeric repeat region"/>
    <property type="evidence" value="ECO:0007669"/>
    <property type="project" value="TreeGrafter"/>
</dbReference>
<proteinExistence type="predicted"/>
<accession>A0AAV4R6L2</accession>
<reference evidence="2 3" key="1">
    <citation type="submission" date="2021-06" db="EMBL/GenBank/DDBJ databases">
        <title>Caerostris darwini draft genome.</title>
        <authorList>
            <person name="Kono N."/>
            <person name="Arakawa K."/>
        </authorList>
    </citation>
    <scope>NUCLEOTIDE SEQUENCE [LARGE SCALE GENOMIC DNA]</scope>
</reference>
<dbReference type="GO" id="GO:0005634">
    <property type="term" value="C:nucleus"/>
    <property type="evidence" value="ECO:0007669"/>
    <property type="project" value="TreeGrafter"/>
</dbReference>
<dbReference type="Proteomes" id="UP001054837">
    <property type="component" value="Unassembled WGS sequence"/>
</dbReference>
<comment type="caution">
    <text evidence="2">The sequence shown here is derived from an EMBL/GenBank/DDBJ whole genome shotgun (WGS) entry which is preliminary data.</text>
</comment>
<feature type="compositionally biased region" description="Polar residues" evidence="1">
    <location>
        <begin position="2107"/>
        <end position="2119"/>
    </location>
</feature>
<feature type="region of interest" description="Disordered" evidence="1">
    <location>
        <begin position="1213"/>
        <end position="1266"/>
    </location>
</feature>
<dbReference type="EMBL" id="BPLQ01005855">
    <property type="protein sequence ID" value="GIY17963.1"/>
    <property type="molecule type" value="Genomic_DNA"/>
</dbReference>
<evidence type="ECO:0000313" key="2">
    <source>
        <dbReference type="EMBL" id="GIY17963.1"/>
    </source>
</evidence>
<feature type="region of interest" description="Disordered" evidence="1">
    <location>
        <begin position="1297"/>
        <end position="1327"/>
    </location>
</feature>
<feature type="region of interest" description="Disordered" evidence="1">
    <location>
        <begin position="1616"/>
        <end position="1648"/>
    </location>
</feature>
<dbReference type="InterPro" id="IPR016024">
    <property type="entry name" value="ARM-type_fold"/>
</dbReference>